<dbReference type="InterPro" id="IPR025789">
    <property type="entry name" value="DOT1_dom"/>
</dbReference>
<dbReference type="AlphaFoldDB" id="A0A3B1B0J5"/>
<dbReference type="Gene3D" id="3.40.50.150">
    <property type="entry name" value="Vaccinia Virus protein VP39"/>
    <property type="match status" value="1"/>
</dbReference>
<gene>
    <name evidence="2" type="ORF">MNBD_ALPHA03-1344</name>
</gene>
<reference evidence="2" key="1">
    <citation type="submission" date="2018-06" db="EMBL/GenBank/DDBJ databases">
        <authorList>
            <person name="Zhirakovskaya E."/>
        </authorList>
    </citation>
    <scope>NUCLEOTIDE SEQUENCE</scope>
</reference>
<dbReference type="Pfam" id="PF08123">
    <property type="entry name" value="DOT1"/>
    <property type="match status" value="1"/>
</dbReference>
<protein>
    <recommendedName>
        <fullName evidence="1">DOT1 domain-containing protein</fullName>
    </recommendedName>
</protein>
<dbReference type="InterPro" id="IPR029063">
    <property type="entry name" value="SAM-dependent_MTases_sf"/>
</dbReference>
<dbReference type="EMBL" id="UOFW01000062">
    <property type="protein sequence ID" value="VAX03820.1"/>
    <property type="molecule type" value="Genomic_DNA"/>
</dbReference>
<dbReference type="GO" id="GO:0031151">
    <property type="term" value="F:histone H3K79 methyltransferase activity"/>
    <property type="evidence" value="ECO:0007669"/>
    <property type="project" value="InterPro"/>
</dbReference>
<name>A0A3B1B0J5_9ZZZZ</name>
<accession>A0A3B1B0J5</accession>
<sequence>MAKFIRASSKKRGFFYSLRIAVAELSFDFTYQTDTITIQSVAEMSDVADEDKANAVHYQPSYVWIIARMFKILSPLTKKRGTFVDLGSGKGRVMMVAALQGYCPIIGVEFSKSLTRICENNIENFKRKSKNTSQFETITMNVINYEIPLDTSVVFLGNPFNEHIMKDVLTQIDGSLQESPRDIYIAYFNPLYTEIFLKNNYQLLTEEKDPSGTLIFQIFRKAADYK</sequence>
<evidence type="ECO:0000313" key="2">
    <source>
        <dbReference type="EMBL" id="VAX03820.1"/>
    </source>
</evidence>
<proteinExistence type="predicted"/>
<dbReference type="SUPFAM" id="SSF53335">
    <property type="entry name" value="S-adenosyl-L-methionine-dependent methyltransferases"/>
    <property type="match status" value="1"/>
</dbReference>
<evidence type="ECO:0000259" key="1">
    <source>
        <dbReference type="Pfam" id="PF08123"/>
    </source>
</evidence>
<organism evidence="2">
    <name type="scientific">hydrothermal vent metagenome</name>
    <dbReference type="NCBI Taxonomy" id="652676"/>
    <lineage>
        <taxon>unclassified sequences</taxon>
        <taxon>metagenomes</taxon>
        <taxon>ecological metagenomes</taxon>
    </lineage>
</organism>
<feature type="domain" description="DOT1" evidence="1">
    <location>
        <begin position="78"/>
        <end position="130"/>
    </location>
</feature>